<dbReference type="Proteomes" id="UP000663836">
    <property type="component" value="Unassembled WGS sequence"/>
</dbReference>
<evidence type="ECO:0000313" key="2">
    <source>
        <dbReference type="EMBL" id="CAF3730383.1"/>
    </source>
</evidence>
<name>A0A818WUR6_9BILA</name>
<evidence type="ECO:0000256" key="1">
    <source>
        <dbReference type="SAM" id="MobiDB-lite"/>
    </source>
</evidence>
<accession>A0A818WUR6</accession>
<comment type="caution">
    <text evidence="2">The sequence shown here is derived from an EMBL/GenBank/DDBJ whole genome shotgun (WGS) entry which is preliminary data.</text>
</comment>
<dbReference type="AlphaFoldDB" id="A0A818WUR6"/>
<organism evidence="2 3">
    <name type="scientific">Rotaria sordida</name>
    <dbReference type="NCBI Taxonomy" id="392033"/>
    <lineage>
        <taxon>Eukaryota</taxon>
        <taxon>Metazoa</taxon>
        <taxon>Spiralia</taxon>
        <taxon>Gnathifera</taxon>
        <taxon>Rotifera</taxon>
        <taxon>Eurotatoria</taxon>
        <taxon>Bdelloidea</taxon>
        <taxon>Philodinida</taxon>
        <taxon>Philodinidae</taxon>
        <taxon>Rotaria</taxon>
    </lineage>
</organism>
<dbReference type="EMBL" id="CAJOBD010000874">
    <property type="protein sequence ID" value="CAF3730383.1"/>
    <property type="molecule type" value="Genomic_DNA"/>
</dbReference>
<protein>
    <submittedName>
        <fullName evidence="2">Uncharacterized protein</fullName>
    </submittedName>
</protein>
<reference evidence="2" key="1">
    <citation type="submission" date="2021-02" db="EMBL/GenBank/DDBJ databases">
        <authorList>
            <person name="Nowell W R."/>
        </authorList>
    </citation>
    <scope>NUCLEOTIDE SEQUENCE</scope>
</reference>
<evidence type="ECO:0000313" key="3">
    <source>
        <dbReference type="Proteomes" id="UP000663836"/>
    </source>
</evidence>
<proteinExistence type="predicted"/>
<feature type="region of interest" description="Disordered" evidence="1">
    <location>
        <begin position="1"/>
        <end position="75"/>
    </location>
</feature>
<gene>
    <name evidence="2" type="ORF">JBS370_LOCUS11372</name>
</gene>
<sequence>MASSSSPSPVFTRVLTGQDDSAPSPIFTRALISQDDSAPSPIQRKRQEYQNPTARPISHSSDHDNDDDNNSKNDDVIETLDEHPLSSALHEVNDALMGVLKSHIDLIASTHRRINRHKKTKNKDYQTFQRNFSDDNTDHRPQQGLIIDSQTHYYDSKPIKRTRTKFDGNILFIIIKKK</sequence>